<name>A0AAJ2L108_ALKPS</name>
<dbReference type="EMBL" id="JAWJAY010000001">
    <property type="protein sequence ID" value="MDV2884774.1"/>
    <property type="molecule type" value="Genomic_DNA"/>
</dbReference>
<dbReference type="Proteomes" id="UP001285636">
    <property type="component" value="Unassembled WGS sequence"/>
</dbReference>
<dbReference type="InterPro" id="IPR011990">
    <property type="entry name" value="TPR-like_helical_dom_sf"/>
</dbReference>
<comment type="caution">
    <text evidence="2">The sequence shown here is derived from an EMBL/GenBank/DDBJ whole genome shotgun (WGS) entry which is preliminary data.</text>
</comment>
<organism evidence="2 3">
    <name type="scientific">Alkalihalophilus pseudofirmus</name>
    <name type="common">Bacillus pseudofirmus</name>
    <dbReference type="NCBI Taxonomy" id="79885"/>
    <lineage>
        <taxon>Bacteria</taxon>
        <taxon>Bacillati</taxon>
        <taxon>Bacillota</taxon>
        <taxon>Bacilli</taxon>
        <taxon>Bacillales</taxon>
        <taxon>Bacillaceae</taxon>
        <taxon>Alkalihalophilus</taxon>
    </lineage>
</organism>
<feature type="domain" description="Tetratrico peptide repeat group 5" evidence="1">
    <location>
        <begin position="54"/>
        <end position="172"/>
    </location>
</feature>
<dbReference type="InterPro" id="IPR041656">
    <property type="entry name" value="TPR_5"/>
</dbReference>
<evidence type="ECO:0000259" key="1">
    <source>
        <dbReference type="Pfam" id="PF12688"/>
    </source>
</evidence>
<proteinExistence type="predicted"/>
<evidence type="ECO:0000313" key="2">
    <source>
        <dbReference type="EMBL" id="MDV2884774.1"/>
    </source>
</evidence>
<protein>
    <submittedName>
        <fullName evidence="2">Tetratricopeptide repeat protein</fullName>
    </submittedName>
</protein>
<reference evidence="2" key="1">
    <citation type="submission" date="2023-10" db="EMBL/GenBank/DDBJ databases">
        <title>Screening of Alkalihalophilus pseudofirmusBZ-TG-HK211 and Its Alleviation of Salt Stress on Rapeseed Growth.</title>
        <authorList>
            <person name="Zhao B."/>
            <person name="Guo T."/>
        </authorList>
    </citation>
    <scope>NUCLEOTIDE SEQUENCE</scope>
    <source>
        <strain evidence="2">BZ-TG-HK211</strain>
    </source>
</reference>
<evidence type="ECO:0000313" key="3">
    <source>
        <dbReference type="Proteomes" id="UP001285636"/>
    </source>
</evidence>
<sequence>MEDVNFIERQVVLLQPVEREIKKAISYRQNHEYNESNKLLLELVRQHPDHAITNYQCAWSYDILGEESLAVPYYKKAISLGLPEEELQGAYLGLGSTYRTLGLYGLSKETFCNGISKFPHNKALQTFYAMTLYNLNEHNKAMDLLLNCLVKTTSEPEIKLYQKAIEFYTDKLDQVWK</sequence>
<dbReference type="Gene3D" id="1.25.40.10">
    <property type="entry name" value="Tetratricopeptide repeat domain"/>
    <property type="match status" value="1"/>
</dbReference>
<accession>A0AAJ2L108</accession>
<dbReference type="AlphaFoldDB" id="A0AAJ2L108"/>
<gene>
    <name evidence="2" type="ORF">RYX45_06265</name>
</gene>
<dbReference type="SUPFAM" id="SSF48452">
    <property type="entry name" value="TPR-like"/>
    <property type="match status" value="1"/>
</dbReference>
<dbReference type="Pfam" id="PF12688">
    <property type="entry name" value="TPR_5"/>
    <property type="match status" value="1"/>
</dbReference>
<dbReference type="RefSeq" id="WP_323466709.1">
    <property type="nucleotide sequence ID" value="NZ_CP144224.1"/>
</dbReference>